<feature type="region of interest" description="Disordered" evidence="1">
    <location>
        <begin position="218"/>
        <end position="269"/>
    </location>
</feature>
<dbReference type="AlphaFoldDB" id="A0A9P1M7K7"/>
<evidence type="ECO:0000256" key="1">
    <source>
        <dbReference type="SAM" id="MobiDB-lite"/>
    </source>
</evidence>
<dbReference type="EMBL" id="CALLCH030000005">
    <property type="protein sequence ID" value="CAI4212607.1"/>
    <property type="molecule type" value="Genomic_DNA"/>
</dbReference>
<feature type="region of interest" description="Disordered" evidence="1">
    <location>
        <begin position="393"/>
        <end position="413"/>
    </location>
</feature>
<evidence type="ECO:0008006" key="4">
    <source>
        <dbReference type="Google" id="ProtNLM"/>
    </source>
</evidence>
<accession>A0A9P1M7K7</accession>
<comment type="caution">
    <text evidence="2">The sequence shown here is derived from an EMBL/GenBank/DDBJ whole genome shotgun (WGS) entry which is preliminary data.</text>
</comment>
<dbReference type="OrthoDB" id="425602at2759"/>
<evidence type="ECO:0000313" key="2">
    <source>
        <dbReference type="EMBL" id="CAI4212607.1"/>
    </source>
</evidence>
<evidence type="ECO:0000313" key="3">
    <source>
        <dbReference type="Proteomes" id="UP000838763"/>
    </source>
</evidence>
<protein>
    <recommendedName>
        <fullName evidence="4">Thymidylate kinase</fullName>
    </recommendedName>
</protein>
<feature type="region of interest" description="Disordered" evidence="1">
    <location>
        <begin position="83"/>
        <end position="104"/>
    </location>
</feature>
<feature type="region of interest" description="Disordered" evidence="1">
    <location>
        <begin position="23"/>
        <end position="64"/>
    </location>
</feature>
<organism evidence="2 3">
    <name type="scientific">Parascedosporium putredinis</name>
    <dbReference type="NCBI Taxonomy" id="1442378"/>
    <lineage>
        <taxon>Eukaryota</taxon>
        <taxon>Fungi</taxon>
        <taxon>Dikarya</taxon>
        <taxon>Ascomycota</taxon>
        <taxon>Pezizomycotina</taxon>
        <taxon>Sordariomycetes</taxon>
        <taxon>Hypocreomycetidae</taxon>
        <taxon>Microascales</taxon>
        <taxon>Microascaceae</taxon>
        <taxon>Parascedosporium</taxon>
    </lineage>
</organism>
<sequence>MSTLVRQPFAPLDGARLQTLTSIKNRQNASSPAASKRKASELTEDDFENVDPTNFSKRSKGTDDSFFSKDVLKAPIFTITTKPTARLAPTSPSRSLPTSPRARSVLQAKSPIGKLNTTITRSSPLAAPAGRSPTRSKRSGISSSRRRTTAGSYARIDPPRFNLGSAAPFSLDAALKGTIPGYAARSSTTSLRPVPGWSRSCCRRDTPEQEMTNLLQHGTCTLDISSDEESEQRATRERAEGRDKENIPPADDISQTSRRAAARRESEDDMLVEKERFALADLDASDYYAAGCDATSVILVPADEDETETAEKITVAIPAVDATPAAHVVEPATAALPSLPVSDEFAPEINLGSIEPVITEDVDSLMTKAEEAPCADAAVLEPMEGTGESFELWESASAKDETETETAVVAVEA</sequence>
<feature type="region of interest" description="Disordered" evidence="1">
    <location>
        <begin position="120"/>
        <end position="159"/>
    </location>
</feature>
<gene>
    <name evidence="2" type="ORF">PPNO1_LOCUS2363</name>
</gene>
<proteinExistence type="predicted"/>
<dbReference type="Proteomes" id="UP000838763">
    <property type="component" value="Unassembled WGS sequence"/>
</dbReference>
<feature type="compositionally biased region" description="Basic residues" evidence="1">
    <location>
        <begin position="134"/>
        <end position="148"/>
    </location>
</feature>
<keyword evidence="3" id="KW-1185">Reference proteome</keyword>
<feature type="compositionally biased region" description="Low complexity" evidence="1">
    <location>
        <begin position="86"/>
        <end position="104"/>
    </location>
</feature>
<feature type="compositionally biased region" description="Basic and acidic residues" evidence="1">
    <location>
        <begin position="231"/>
        <end position="246"/>
    </location>
</feature>
<name>A0A9P1M7K7_9PEZI</name>
<reference evidence="2" key="1">
    <citation type="submission" date="2022-11" db="EMBL/GenBank/DDBJ databases">
        <authorList>
            <person name="Scott C."/>
            <person name="Bruce N."/>
        </authorList>
    </citation>
    <scope>NUCLEOTIDE SEQUENCE</scope>
</reference>